<dbReference type="OrthoDB" id="10320368at2759"/>
<sequence>MNRRCFFEIRQQKPVGVNFPVRKIQHERVVTSQAKRAGDAKHGVENAQTFGDCCGPAEEYIGDDAEWLAAMVFVDELLEDFLEGRSERSGGLYKADDRVAAGKDIGVL</sequence>
<evidence type="ECO:0000313" key="1">
    <source>
        <dbReference type="EMBL" id="PON45798.1"/>
    </source>
</evidence>
<name>A0A2P5BAI6_TREOI</name>
<gene>
    <name evidence="1" type="ORF">TorRG33x02_327860</name>
</gene>
<keyword evidence="2" id="KW-1185">Reference proteome</keyword>
<dbReference type="AlphaFoldDB" id="A0A2P5BAI6"/>
<comment type="caution">
    <text evidence="1">The sequence shown here is derived from an EMBL/GenBank/DDBJ whole genome shotgun (WGS) entry which is preliminary data.</text>
</comment>
<reference evidence="2" key="1">
    <citation type="submission" date="2016-06" db="EMBL/GenBank/DDBJ databases">
        <title>Parallel loss of symbiosis genes in relatives of nitrogen-fixing non-legume Parasponia.</title>
        <authorList>
            <person name="Van Velzen R."/>
            <person name="Holmer R."/>
            <person name="Bu F."/>
            <person name="Rutten L."/>
            <person name="Van Zeijl A."/>
            <person name="Liu W."/>
            <person name="Santuari L."/>
            <person name="Cao Q."/>
            <person name="Sharma T."/>
            <person name="Shen D."/>
            <person name="Roswanjaya Y."/>
            <person name="Wardhani T."/>
            <person name="Kalhor M.S."/>
            <person name="Jansen J."/>
            <person name="Van den Hoogen J."/>
            <person name="Gungor B."/>
            <person name="Hartog M."/>
            <person name="Hontelez J."/>
            <person name="Verver J."/>
            <person name="Yang W.-C."/>
            <person name="Schijlen E."/>
            <person name="Repin R."/>
            <person name="Schilthuizen M."/>
            <person name="Schranz E."/>
            <person name="Heidstra R."/>
            <person name="Miyata K."/>
            <person name="Fedorova E."/>
            <person name="Kohlen W."/>
            <person name="Bisseling T."/>
            <person name="Smit S."/>
            <person name="Geurts R."/>
        </authorList>
    </citation>
    <scope>NUCLEOTIDE SEQUENCE [LARGE SCALE GENOMIC DNA]</scope>
    <source>
        <strain evidence="2">cv. RG33-2</strain>
    </source>
</reference>
<organism evidence="1 2">
    <name type="scientific">Trema orientale</name>
    <name type="common">Charcoal tree</name>
    <name type="synonym">Celtis orientalis</name>
    <dbReference type="NCBI Taxonomy" id="63057"/>
    <lineage>
        <taxon>Eukaryota</taxon>
        <taxon>Viridiplantae</taxon>
        <taxon>Streptophyta</taxon>
        <taxon>Embryophyta</taxon>
        <taxon>Tracheophyta</taxon>
        <taxon>Spermatophyta</taxon>
        <taxon>Magnoliopsida</taxon>
        <taxon>eudicotyledons</taxon>
        <taxon>Gunneridae</taxon>
        <taxon>Pentapetalae</taxon>
        <taxon>rosids</taxon>
        <taxon>fabids</taxon>
        <taxon>Rosales</taxon>
        <taxon>Cannabaceae</taxon>
        <taxon>Trema</taxon>
    </lineage>
</organism>
<dbReference type="EMBL" id="JXTC01000566">
    <property type="protein sequence ID" value="PON45798.1"/>
    <property type="molecule type" value="Genomic_DNA"/>
</dbReference>
<protein>
    <submittedName>
        <fullName evidence="1">Uncharacterized protein</fullName>
    </submittedName>
</protein>
<proteinExistence type="predicted"/>
<dbReference type="InParanoid" id="A0A2P5BAI6"/>
<evidence type="ECO:0000313" key="2">
    <source>
        <dbReference type="Proteomes" id="UP000237000"/>
    </source>
</evidence>
<accession>A0A2P5BAI6</accession>
<dbReference type="Proteomes" id="UP000237000">
    <property type="component" value="Unassembled WGS sequence"/>
</dbReference>